<dbReference type="EMBL" id="JAPUUL010003256">
    <property type="protein sequence ID" value="KAJ8123896.1"/>
    <property type="molecule type" value="Genomic_DNA"/>
</dbReference>
<organism evidence="1 2">
    <name type="scientific">Lasiodiplodia mahajangana</name>
    <dbReference type="NCBI Taxonomy" id="1108764"/>
    <lineage>
        <taxon>Eukaryota</taxon>
        <taxon>Fungi</taxon>
        <taxon>Dikarya</taxon>
        <taxon>Ascomycota</taxon>
        <taxon>Pezizomycotina</taxon>
        <taxon>Dothideomycetes</taxon>
        <taxon>Dothideomycetes incertae sedis</taxon>
        <taxon>Botryosphaeriales</taxon>
        <taxon>Botryosphaeriaceae</taxon>
        <taxon>Lasiodiplodia</taxon>
    </lineage>
</organism>
<proteinExistence type="predicted"/>
<dbReference type="Proteomes" id="UP001153332">
    <property type="component" value="Unassembled WGS sequence"/>
</dbReference>
<protein>
    <submittedName>
        <fullName evidence="1">Uncharacterized protein</fullName>
    </submittedName>
</protein>
<accession>A0ACC2J8X4</accession>
<reference evidence="1" key="1">
    <citation type="submission" date="2022-12" db="EMBL/GenBank/DDBJ databases">
        <title>Genome Sequence of Lasiodiplodia mahajangana.</title>
        <authorList>
            <person name="Buettner E."/>
        </authorList>
    </citation>
    <scope>NUCLEOTIDE SEQUENCE</scope>
    <source>
        <strain evidence="1">VT137</strain>
    </source>
</reference>
<name>A0ACC2J8X4_9PEZI</name>
<gene>
    <name evidence="1" type="ORF">O1611_g9486</name>
</gene>
<keyword evidence="2" id="KW-1185">Reference proteome</keyword>
<comment type="caution">
    <text evidence="1">The sequence shown here is derived from an EMBL/GenBank/DDBJ whole genome shotgun (WGS) entry which is preliminary data.</text>
</comment>
<evidence type="ECO:0000313" key="2">
    <source>
        <dbReference type="Proteomes" id="UP001153332"/>
    </source>
</evidence>
<evidence type="ECO:0000313" key="1">
    <source>
        <dbReference type="EMBL" id="KAJ8123896.1"/>
    </source>
</evidence>
<sequence>MQNNARKTSGKVHELVGIYDGLTRAASEEPPAPGLRGTSRTASREKYSERNEMEGDNDDNDDDRVGFGDFEDALASNGELTQPFGQASPSRVFSTPKTGDEDVLPWGPRGEGEQGNTTVSETAPVQSQNTLNKFRHISFNTNVASVDKLFPDPPSPLTNDPTGGWEIPDHPINDSFTAISERKAWYRISRYGSMRKHNSGDDENYHRVTWSTSQLHDDTIKIVRRWMEQDSYAGKATLGGTKRTGFFDWDSDAAPVRLDEIFQRRKPVTNHARTTSIPANNVIKTALAEQRPYRNSTGISFAAELQPASKPIIPAPDFGWNSEAKKGPLPKVSSGDGQDLNLTAISVPLHHLSPIQTTSIEGDDDDWGEMVSSPRAAEEHVDATVSTISLPKTAAGNHRPTPQLLQSTSTINKPVEPKFPSTQATQPALSDPSLFSDISVLVEIRHPPSQGSVTRCGTPNESTIADQKSTNKASSATMPLGVTATAPAPINWAESGSQDDIIVHNILQRLPDLSYMLR</sequence>